<dbReference type="OrthoDB" id="6285980at2759"/>
<dbReference type="Proteomes" id="UP000271974">
    <property type="component" value="Unassembled WGS sequence"/>
</dbReference>
<comment type="caution">
    <text evidence="2">The sequence shown here is derived from an EMBL/GenBank/DDBJ whole genome shotgun (WGS) entry which is preliminary data.</text>
</comment>
<dbReference type="EMBL" id="RQTK01000245">
    <property type="protein sequence ID" value="RUS83386.1"/>
    <property type="molecule type" value="Genomic_DNA"/>
</dbReference>
<organism evidence="2 3">
    <name type="scientific">Elysia chlorotica</name>
    <name type="common">Eastern emerald elysia</name>
    <name type="synonym">Sea slug</name>
    <dbReference type="NCBI Taxonomy" id="188477"/>
    <lineage>
        <taxon>Eukaryota</taxon>
        <taxon>Metazoa</taxon>
        <taxon>Spiralia</taxon>
        <taxon>Lophotrochozoa</taxon>
        <taxon>Mollusca</taxon>
        <taxon>Gastropoda</taxon>
        <taxon>Heterobranchia</taxon>
        <taxon>Euthyneura</taxon>
        <taxon>Panpulmonata</taxon>
        <taxon>Sacoglossa</taxon>
        <taxon>Placobranchoidea</taxon>
        <taxon>Plakobranchidae</taxon>
        <taxon>Elysia</taxon>
    </lineage>
</organism>
<evidence type="ECO:0000313" key="2">
    <source>
        <dbReference type="EMBL" id="RUS83386.1"/>
    </source>
</evidence>
<evidence type="ECO:0000313" key="3">
    <source>
        <dbReference type="Proteomes" id="UP000271974"/>
    </source>
</evidence>
<gene>
    <name evidence="2" type="ORF">EGW08_008852</name>
</gene>
<dbReference type="AlphaFoldDB" id="A0A433TPG4"/>
<feature type="compositionally biased region" description="Polar residues" evidence="1">
    <location>
        <begin position="97"/>
        <end position="112"/>
    </location>
</feature>
<protein>
    <submittedName>
        <fullName evidence="2">Uncharacterized protein</fullName>
    </submittedName>
</protein>
<evidence type="ECO:0000256" key="1">
    <source>
        <dbReference type="SAM" id="MobiDB-lite"/>
    </source>
</evidence>
<accession>A0A433TPG4</accession>
<proteinExistence type="predicted"/>
<reference evidence="2 3" key="1">
    <citation type="submission" date="2019-01" db="EMBL/GenBank/DDBJ databases">
        <title>A draft genome assembly of the solar-powered sea slug Elysia chlorotica.</title>
        <authorList>
            <person name="Cai H."/>
            <person name="Li Q."/>
            <person name="Fang X."/>
            <person name="Li J."/>
            <person name="Curtis N.E."/>
            <person name="Altenburger A."/>
            <person name="Shibata T."/>
            <person name="Feng M."/>
            <person name="Maeda T."/>
            <person name="Schwartz J.A."/>
            <person name="Shigenobu S."/>
            <person name="Lundholm N."/>
            <person name="Nishiyama T."/>
            <person name="Yang H."/>
            <person name="Hasebe M."/>
            <person name="Li S."/>
            <person name="Pierce S.K."/>
            <person name="Wang J."/>
        </authorList>
    </citation>
    <scope>NUCLEOTIDE SEQUENCE [LARGE SCALE GENOMIC DNA]</scope>
    <source>
        <strain evidence="2">EC2010</strain>
        <tissue evidence="2">Whole organism of an adult</tissue>
    </source>
</reference>
<feature type="region of interest" description="Disordered" evidence="1">
    <location>
        <begin position="92"/>
        <end position="128"/>
    </location>
</feature>
<sequence>MPGMVPAYKRIAVGDIHKGGIPVYQTNPMVSPLQHTSLMQLQQQPNYIPMSYGPAYMYPPASGGLDQQSVGAPASQLPPTLAALSPTLLPTVPRPTAATTKASSAEPVSTTPSTSTNGTLETGGGGGGGTYLLSTPAAAAPSVLPTTQSVFWGADSSSLSSSMAGLSPGYYQHVLQQQQQHQHVLQQQQQSRLASVAGLGLYAAPLASPSVPSSAQVASPAAKAASPGLPSNACYVEYFGNNKQAETVVESISGECCEGCLSNRVVTGRTSRTSCVRALCSVSSWTTRHNSKGYPNI</sequence>
<name>A0A433TPG4_ELYCH</name>
<keyword evidence="3" id="KW-1185">Reference proteome</keyword>